<dbReference type="Proteomes" id="UP000198287">
    <property type="component" value="Unassembled WGS sequence"/>
</dbReference>
<dbReference type="InterPro" id="IPR050173">
    <property type="entry name" value="ABC_transporter_C-like"/>
</dbReference>
<keyword evidence="21" id="KW-1185">Reference proteome</keyword>
<feature type="transmembrane region" description="Helical" evidence="17">
    <location>
        <begin position="312"/>
        <end position="334"/>
    </location>
</feature>
<dbReference type="InterPro" id="IPR056227">
    <property type="entry name" value="TMD0_ABC"/>
</dbReference>
<dbReference type="Pfam" id="PF24357">
    <property type="entry name" value="TMD0_ABC"/>
    <property type="match status" value="1"/>
</dbReference>
<feature type="compositionally biased region" description="Low complexity" evidence="16">
    <location>
        <begin position="926"/>
        <end position="935"/>
    </location>
</feature>
<proteinExistence type="inferred from homology"/>
<evidence type="ECO:0000256" key="4">
    <source>
        <dbReference type="ARBA" id="ARBA00022448"/>
    </source>
</evidence>
<evidence type="ECO:0000259" key="18">
    <source>
        <dbReference type="PROSITE" id="PS50893"/>
    </source>
</evidence>
<evidence type="ECO:0000313" key="20">
    <source>
        <dbReference type="EMBL" id="OXA46513.1"/>
    </source>
</evidence>
<feature type="domain" description="ABC transporter" evidence="18">
    <location>
        <begin position="1301"/>
        <end position="1535"/>
    </location>
</feature>
<dbReference type="PANTHER" id="PTHR24223">
    <property type="entry name" value="ATP-BINDING CASSETTE SUB-FAMILY C"/>
    <property type="match status" value="1"/>
</dbReference>
<evidence type="ECO:0000256" key="12">
    <source>
        <dbReference type="ARBA" id="ARBA00022989"/>
    </source>
</evidence>
<dbReference type="InterPro" id="IPR017871">
    <property type="entry name" value="ABC_transporter-like_CS"/>
</dbReference>
<feature type="domain" description="ABC transmembrane type-1" evidence="19">
    <location>
        <begin position="340"/>
        <end position="610"/>
    </location>
</feature>
<evidence type="ECO:0000256" key="5">
    <source>
        <dbReference type="ARBA" id="ARBA00022475"/>
    </source>
</evidence>
<keyword evidence="5" id="KW-1003">Cell membrane</keyword>
<keyword evidence="13 17" id="KW-0472">Membrane</keyword>
<evidence type="ECO:0000256" key="6">
    <source>
        <dbReference type="ARBA" id="ARBA00022554"/>
    </source>
</evidence>
<dbReference type="Gene3D" id="3.40.50.300">
    <property type="entry name" value="P-loop containing nucleotide triphosphate hydrolases"/>
    <property type="match status" value="2"/>
</dbReference>
<comment type="similarity">
    <text evidence="3">Belongs to the ABC transporter superfamily. ABCC family. Conjugate transporter (TC 3.A.1.208) subfamily.</text>
</comment>
<keyword evidence="9" id="KW-0547">Nucleotide-binding</keyword>
<dbReference type="InterPro" id="IPR036640">
    <property type="entry name" value="ABC1_TM_sf"/>
</dbReference>
<dbReference type="InterPro" id="IPR003439">
    <property type="entry name" value="ABC_transporter-like_ATP-bd"/>
</dbReference>
<dbReference type="GO" id="GO:0005774">
    <property type="term" value="C:vacuolar membrane"/>
    <property type="evidence" value="ECO:0007669"/>
    <property type="project" value="UniProtKB-SubCell"/>
</dbReference>
<dbReference type="PROSITE" id="PS00211">
    <property type="entry name" value="ABC_TRANSPORTER_1"/>
    <property type="match status" value="2"/>
</dbReference>
<dbReference type="Gene3D" id="1.20.1560.10">
    <property type="entry name" value="ABC transporter type 1, transmembrane domain"/>
    <property type="match status" value="2"/>
</dbReference>
<dbReference type="CDD" id="cd18595">
    <property type="entry name" value="ABC_6TM_MRP1_2_3_6_D1_like"/>
    <property type="match status" value="1"/>
</dbReference>
<feature type="transmembrane region" description="Helical" evidence="17">
    <location>
        <begin position="984"/>
        <end position="1004"/>
    </location>
</feature>
<dbReference type="InterPro" id="IPR027417">
    <property type="entry name" value="P-loop_NTPase"/>
</dbReference>
<dbReference type="NCBIfam" id="TIGR00957">
    <property type="entry name" value="MRP_assoc_pro"/>
    <property type="match status" value="1"/>
</dbReference>
<comment type="subcellular location">
    <subcellularLocation>
        <location evidence="2">Cell membrane</location>
        <topology evidence="2">Multi-pass membrane protein</topology>
    </subcellularLocation>
    <subcellularLocation>
        <location evidence="1">Vacuole membrane</location>
        <topology evidence="1">Multi-pass membrane protein</topology>
    </subcellularLocation>
</comment>
<comment type="caution">
    <text evidence="20">The sequence shown here is derived from an EMBL/GenBank/DDBJ whole genome shotgun (WGS) entry which is preliminary data.</text>
</comment>
<dbReference type="InterPro" id="IPR011527">
    <property type="entry name" value="ABC1_TM_dom"/>
</dbReference>
<evidence type="ECO:0000313" key="21">
    <source>
        <dbReference type="Proteomes" id="UP000198287"/>
    </source>
</evidence>
<dbReference type="CDD" id="cd18603">
    <property type="entry name" value="ABC_6TM_MRP1_2_3_6_D2_like"/>
    <property type="match status" value="1"/>
</dbReference>
<feature type="transmembrane region" description="Helical" evidence="17">
    <location>
        <begin position="467"/>
        <end position="489"/>
    </location>
</feature>
<feature type="transmembrane region" description="Helical" evidence="17">
    <location>
        <begin position="544"/>
        <end position="573"/>
    </location>
</feature>
<dbReference type="PANTHER" id="PTHR24223:SF443">
    <property type="entry name" value="MULTIDRUG-RESISTANCE LIKE PROTEIN 1, ISOFORM I"/>
    <property type="match status" value="1"/>
</dbReference>
<feature type="transmembrane region" description="Helical" evidence="17">
    <location>
        <begin position="38"/>
        <end position="56"/>
    </location>
</feature>
<dbReference type="FunFam" id="1.20.1560.10:FF:000020">
    <property type="entry name" value="ABC metal ion transporter"/>
    <property type="match status" value="1"/>
</dbReference>
<keyword evidence="6" id="KW-0926">Vacuole</keyword>
<reference evidence="20 21" key="1">
    <citation type="submission" date="2015-12" db="EMBL/GenBank/DDBJ databases">
        <title>The genome of Folsomia candida.</title>
        <authorList>
            <person name="Faddeeva A."/>
            <person name="Derks M.F."/>
            <person name="Anvar Y."/>
            <person name="Smit S."/>
            <person name="Van Straalen N."/>
            <person name="Roelofs D."/>
        </authorList>
    </citation>
    <scope>NUCLEOTIDE SEQUENCE [LARGE SCALE GENOMIC DNA]</scope>
    <source>
        <strain evidence="20 21">VU population</strain>
        <tissue evidence="20">Whole body</tissue>
    </source>
</reference>
<evidence type="ECO:0000256" key="10">
    <source>
        <dbReference type="ARBA" id="ARBA00022840"/>
    </source>
</evidence>
<dbReference type="CDD" id="cd03244">
    <property type="entry name" value="ABCC_MRP_domain2"/>
    <property type="match status" value="1"/>
</dbReference>
<feature type="transmembrane region" description="Helical" evidence="17">
    <location>
        <begin position="77"/>
        <end position="97"/>
    </location>
</feature>
<dbReference type="FunFam" id="3.40.50.300:FF:000074">
    <property type="entry name" value="Multidrug resistance-associated protein 5 isoform 1"/>
    <property type="match status" value="1"/>
</dbReference>
<dbReference type="EMBL" id="LNIX01000015">
    <property type="protein sequence ID" value="OXA46513.1"/>
    <property type="molecule type" value="Genomic_DNA"/>
</dbReference>
<evidence type="ECO:0000256" key="14">
    <source>
        <dbReference type="ARBA" id="ARBA00024220"/>
    </source>
</evidence>
<feature type="transmembrane region" description="Helical" evidence="17">
    <location>
        <begin position="1122"/>
        <end position="1142"/>
    </location>
</feature>
<dbReference type="Pfam" id="PF00005">
    <property type="entry name" value="ABC_tran"/>
    <property type="match status" value="2"/>
</dbReference>
<evidence type="ECO:0000256" key="9">
    <source>
        <dbReference type="ARBA" id="ARBA00022741"/>
    </source>
</evidence>
<name>A0A226DMS4_FOLCA</name>
<gene>
    <name evidence="20" type="ORF">Fcan01_18766</name>
</gene>
<dbReference type="InterPro" id="IPR003593">
    <property type="entry name" value="AAA+_ATPase"/>
</dbReference>
<sequence length="1539" mass="171206">MDYFCDQDHGELYWDYEKTWHTNNVTTPDFTRCFENTALVWSPSLVLLLLAPIDILSSHASVYRHVPRSPLSVLKCGLNLILIAIQVLLIVFHLIRVDYALDKIPVGEYLAPVVRLVAYTLFWGLLYYSRHKGVRSSGVQFTFWFLHGVGEAIKFRSNILRWQENKDGLPMDIFILEVISFPCILGILGLNCWADLRPRFGLDPKLSERPCPEEASSFLARIMYEWFTPLAWKGYKKPLEYSDLWDLNPQDTSRAVVPIFDKEWNKQLLKVEAVQTKAKSGGGKASYTKVNGAVGVDFTEKGGPEEGAEKKVLASVLPALLGAFGTTFFVGSAMKLIPDGLAFVSPQILNLLIAYTTSGEETWKGIFYAGILFLSAVISTIVMQQYSHRMYLTGMRIRTAMVSAIYRKALLISNSAKKESTVGEIVNLMSVDIQKLMDLAPFVNMIWSAPFQIGIAMYFLWGILGPSAMSGLVVMVLLLPVNAVIATKARKLQMMQMKKKDLRVKMMNEILSGIKVLKLYSWEQSFEDQVMKIRKEEVEILKKAAYLSAISTFLWTCAPFLVALSTFGTYVLIDSHNVLDAQKAFVSLSLFNIMSFPLTFLPMIIVFVVQANVSLKRLNKYMNADEIAPDSVTHDQSAVDPIIIENGTFAWEADTITLRDINLRIKDGSLVAIVGTVGAGKSSLLAAMLGELERLNGKVNTKGSIAYVSQQAWIQNATVRNNVLFGKPFDPTKYDKVIDACALKPDLEILAAGDKTEIGEKGINLSGGQKQRVSLARAAYSNSDIYLLDDPLSAVDSHVGKHIFDAVLGPKGVLKRKTRILVTHGIAYLPQVDNIVVLKDGEVSEMGTYKELLERKGAFAEFLQHHITEEDVSELEDPALIEELKSVVGISPHLTKGKSRRISESSDAGSDAGGMRRRISSARSLEGSMSRSGSVRRGEELRRHAGSLQGGKDRLIEVEKSETDSVKMAVYMDYFRAAGWHMSVGTFALYFVYQAFSVGSNLWLSNWSNQPVVNGTQDNVDLYLGVYGAFGFLQAISIMMASLTMALGTLRSASNLHFKMLARILHAPMSFFDTTPVGRIVNRFAKDVDVTDSTLPFNVRLWLNSFFSVLATLAIVSYSTPIFIAVIIPVGVLYYLVQRFYVSTSRQLKRLESVTRSPIYSHFSETITGAPTIRAYAAQERFILESEGQVDHNQVSYFPSIVSNRWLAIRLEFIGNIIIFFAALFAVLGRDSLSSGLVGLSVSYSLQITMALNMLVRWTSDVETNIVAVERLKEYGEVQQEAAFEIKERKPPKSWPEHGEVKFDQYQTRYRPGLDLVLRNVTCTINPGEKVGIVGRTGAGKSSLTLALFRLIEAANGTIFIDGQNIGRLGLHDLRGRITIIPQDPVLFSGTLRINLDPFEQYTDATIWHALELADLKAFVKSLPAGLAHEISEGGENLSVGQRQLICLARALLRKTKILLLDEATAAVDLDTDDLIQATIRKEFKDSTVITIAHRLNTIMDSTRVMVLDQGEIREFDTPENLLKNKNSIFAGMAKDAGL</sequence>
<dbReference type="SMART" id="SM00382">
    <property type="entry name" value="AAA"/>
    <property type="match status" value="2"/>
</dbReference>
<dbReference type="EC" id="7.6.2.3" evidence="14"/>
<protein>
    <recommendedName>
        <fullName evidence="14">ABC-type glutathione-S-conjugate transporter</fullName>
        <ecNumber evidence="14">7.6.2.3</ecNumber>
    </recommendedName>
</protein>
<evidence type="ECO:0000256" key="8">
    <source>
        <dbReference type="ARBA" id="ARBA00022737"/>
    </source>
</evidence>
<organism evidence="20 21">
    <name type="scientific">Folsomia candida</name>
    <name type="common">Springtail</name>
    <dbReference type="NCBI Taxonomy" id="158441"/>
    <lineage>
        <taxon>Eukaryota</taxon>
        <taxon>Metazoa</taxon>
        <taxon>Ecdysozoa</taxon>
        <taxon>Arthropoda</taxon>
        <taxon>Hexapoda</taxon>
        <taxon>Collembola</taxon>
        <taxon>Entomobryomorpha</taxon>
        <taxon>Isotomoidea</taxon>
        <taxon>Isotomidae</taxon>
        <taxon>Proisotominae</taxon>
        <taxon>Folsomia</taxon>
    </lineage>
</organism>
<dbReference type="GO" id="GO:0016887">
    <property type="term" value="F:ATP hydrolysis activity"/>
    <property type="evidence" value="ECO:0007669"/>
    <property type="project" value="InterPro"/>
</dbReference>
<keyword evidence="7 17" id="KW-0812">Transmembrane</keyword>
<dbReference type="PROSITE" id="PS50929">
    <property type="entry name" value="ABC_TM1F"/>
    <property type="match status" value="2"/>
</dbReference>
<evidence type="ECO:0000256" key="11">
    <source>
        <dbReference type="ARBA" id="ARBA00022967"/>
    </source>
</evidence>
<keyword evidence="12 17" id="KW-1133">Transmembrane helix</keyword>
<dbReference type="Pfam" id="PF00664">
    <property type="entry name" value="ABC_membrane"/>
    <property type="match status" value="2"/>
</dbReference>
<evidence type="ECO:0000256" key="17">
    <source>
        <dbReference type="SAM" id="Phobius"/>
    </source>
</evidence>
<feature type="transmembrane region" description="Helical" evidence="17">
    <location>
        <begin position="439"/>
        <end position="461"/>
    </location>
</feature>
<comment type="catalytic activity">
    <reaction evidence="15">
        <text>leukotriene C4(in) + ATP + H2O = leukotriene C4(out) + ADP + phosphate + H(+)</text>
        <dbReference type="Rhea" id="RHEA:38963"/>
        <dbReference type="ChEBI" id="CHEBI:15377"/>
        <dbReference type="ChEBI" id="CHEBI:15378"/>
        <dbReference type="ChEBI" id="CHEBI:30616"/>
        <dbReference type="ChEBI" id="CHEBI:43474"/>
        <dbReference type="ChEBI" id="CHEBI:57973"/>
        <dbReference type="ChEBI" id="CHEBI:456216"/>
    </reaction>
    <physiologicalReaction direction="left-to-right" evidence="15">
        <dbReference type="Rhea" id="RHEA:38964"/>
    </physiologicalReaction>
</comment>
<dbReference type="GO" id="GO:0015431">
    <property type="term" value="F:ABC-type glutathione S-conjugate transporter activity"/>
    <property type="evidence" value="ECO:0007669"/>
    <property type="project" value="UniProtKB-EC"/>
</dbReference>
<feature type="domain" description="ABC transmembrane type-1" evidence="19">
    <location>
        <begin position="984"/>
        <end position="1264"/>
    </location>
</feature>
<dbReference type="GO" id="GO:0005524">
    <property type="term" value="F:ATP binding"/>
    <property type="evidence" value="ECO:0007669"/>
    <property type="project" value="UniProtKB-KW"/>
</dbReference>
<evidence type="ECO:0000259" key="19">
    <source>
        <dbReference type="PROSITE" id="PS50929"/>
    </source>
</evidence>
<dbReference type="SUPFAM" id="SSF90123">
    <property type="entry name" value="ABC transporter transmembrane region"/>
    <property type="match status" value="2"/>
</dbReference>
<feature type="transmembrane region" description="Helical" evidence="17">
    <location>
        <begin position="366"/>
        <end position="386"/>
    </location>
</feature>
<dbReference type="OMA" id="CFETGMR"/>
<dbReference type="GO" id="GO:0005886">
    <property type="term" value="C:plasma membrane"/>
    <property type="evidence" value="ECO:0007669"/>
    <property type="project" value="UniProtKB-SubCell"/>
</dbReference>
<evidence type="ECO:0000256" key="16">
    <source>
        <dbReference type="SAM" id="MobiDB-lite"/>
    </source>
</evidence>
<dbReference type="OrthoDB" id="6500128at2759"/>
<keyword evidence="10" id="KW-0067">ATP-binding</keyword>
<evidence type="ECO:0000256" key="15">
    <source>
        <dbReference type="ARBA" id="ARBA00047523"/>
    </source>
</evidence>
<dbReference type="FunFam" id="1.20.1560.10:FF:000001">
    <property type="entry name" value="ATP-binding cassette subfamily C member 1"/>
    <property type="match status" value="1"/>
</dbReference>
<feature type="transmembrane region" description="Helical" evidence="17">
    <location>
        <begin position="593"/>
        <end position="613"/>
    </location>
</feature>
<feature type="transmembrane region" description="Helical" evidence="17">
    <location>
        <begin position="1024"/>
        <end position="1050"/>
    </location>
</feature>
<keyword evidence="4" id="KW-0813">Transport</keyword>
<feature type="region of interest" description="Disordered" evidence="16">
    <location>
        <begin position="895"/>
        <end position="947"/>
    </location>
</feature>
<feature type="domain" description="ABC transporter" evidence="18">
    <location>
        <begin position="642"/>
        <end position="865"/>
    </location>
</feature>
<feature type="transmembrane region" description="Helical" evidence="17">
    <location>
        <begin position="109"/>
        <end position="128"/>
    </location>
</feature>
<keyword evidence="11" id="KW-1278">Translocase</keyword>
<dbReference type="SUPFAM" id="SSF52540">
    <property type="entry name" value="P-loop containing nucleoside triphosphate hydrolases"/>
    <property type="match status" value="2"/>
</dbReference>
<dbReference type="PROSITE" id="PS50893">
    <property type="entry name" value="ABC_TRANSPORTER_2"/>
    <property type="match status" value="2"/>
</dbReference>
<evidence type="ECO:0000256" key="3">
    <source>
        <dbReference type="ARBA" id="ARBA00009726"/>
    </source>
</evidence>
<dbReference type="CDD" id="cd03250">
    <property type="entry name" value="ABCC_MRP_domain1"/>
    <property type="match status" value="1"/>
</dbReference>
<dbReference type="InterPro" id="IPR005292">
    <property type="entry name" value="MRP"/>
</dbReference>
<evidence type="ECO:0000256" key="2">
    <source>
        <dbReference type="ARBA" id="ARBA00004651"/>
    </source>
</evidence>
<keyword evidence="8" id="KW-0677">Repeat</keyword>
<evidence type="ECO:0000256" key="7">
    <source>
        <dbReference type="ARBA" id="ARBA00022692"/>
    </source>
</evidence>
<feature type="transmembrane region" description="Helical" evidence="17">
    <location>
        <begin position="1207"/>
        <end position="1228"/>
    </location>
</feature>
<evidence type="ECO:0000256" key="1">
    <source>
        <dbReference type="ARBA" id="ARBA00004128"/>
    </source>
</evidence>
<dbReference type="GO" id="GO:0000323">
    <property type="term" value="C:lytic vacuole"/>
    <property type="evidence" value="ECO:0007669"/>
    <property type="project" value="UniProtKB-ARBA"/>
</dbReference>
<dbReference type="FunFam" id="3.40.50.300:FF:000293">
    <property type="entry name" value="ATP binding cassette subfamily C member 1"/>
    <property type="match status" value="1"/>
</dbReference>
<accession>A0A226DMS4</accession>
<evidence type="ECO:0000256" key="13">
    <source>
        <dbReference type="ARBA" id="ARBA00023136"/>
    </source>
</evidence>